<reference evidence="3 4" key="1">
    <citation type="submission" date="2016-03" db="EMBL/GenBank/DDBJ databases">
        <title>Comparative genomics of Pseudogymnoascus destructans, the fungus causing white-nose syndrome of bats.</title>
        <authorList>
            <person name="Palmer J.M."/>
            <person name="Drees K.P."/>
            <person name="Foster J.T."/>
            <person name="Lindner D.L."/>
        </authorList>
    </citation>
    <scope>NUCLEOTIDE SEQUENCE [LARGE SCALE GENOMIC DNA]</scope>
    <source>
        <strain evidence="3 4">UAMH 10579</strain>
    </source>
</reference>
<dbReference type="OrthoDB" id="2110578at2759"/>
<gene>
    <name evidence="3" type="ORF">VE01_07242</name>
</gene>
<dbReference type="STRING" id="342668.A0A1B8GF83"/>
<dbReference type="AlphaFoldDB" id="A0A1B8GF83"/>
<keyword evidence="2" id="KW-0472">Membrane</keyword>
<keyword evidence="2" id="KW-0812">Transmembrane</keyword>
<protein>
    <submittedName>
        <fullName evidence="3">Uncharacterized protein</fullName>
    </submittedName>
</protein>
<evidence type="ECO:0000256" key="1">
    <source>
        <dbReference type="SAM" id="MobiDB-lite"/>
    </source>
</evidence>
<proteinExistence type="predicted"/>
<feature type="transmembrane region" description="Helical" evidence="2">
    <location>
        <begin position="247"/>
        <end position="271"/>
    </location>
</feature>
<name>A0A1B8GF83_9PEZI</name>
<dbReference type="GeneID" id="28840628"/>
<feature type="compositionally biased region" description="Polar residues" evidence="1">
    <location>
        <begin position="298"/>
        <end position="314"/>
    </location>
</feature>
<dbReference type="RefSeq" id="XP_018128196.1">
    <property type="nucleotide sequence ID" value="XM_018276677.2"/>
</dbReference>
<accession>A0A1B8GF83</accession>
<reference evidence="4" key="2">
    <citation type="journal article" date="2018" name="Nat. Commun.">
        <title>Extreme sensitivity to ultraviolet light in the fungal pathogen causing white-nose syndrome of bats.</title>
        <authorList>
            <person name="Palmer J.M."/>
            <person name="Drees K.P."/>
            <person name="Foster J.T."/>
            <person name="Lindner D.L."/>
        </authorList>
    </citation>
    <scope>NUCLEOTIDE SEQUENCE [LARGE SCALE GENOMIC DNA]</scope>
    <source>
        <strain evidence="4">UAMH 10579</strain>
    </source>
</reference>
<evidence type="ECO:0000313" key="3">
    <source>
        <dbReference type="EMBL" id="OBT94463.1"/>
    </source>
</evidence>
<feature type="region of interest" description="Disordered" evidence="1">
    <location>
        <begin position="211"/>
        <end position="240"/>
    </location>
</feature>
<feature type="region of interest" description="Disordered" evidence="1">
    <location>
        <begin position="281"/>
        <end position="346"/>
    </location>
</feature>
<dbReference type="EMBL" id="KV460243">
    <property type="protein sequence ID" value="OBT94463.1"/>
    <property type="molecule type" value="Genomic_DNA"/>
</dbReference>
<evidence type="ECO:0000256" key="2">
    <source>
        <dbReference type="SAM" id="Phobius"/>
    </source>
</evidence>
<keyword evidence="2" id="KW-1133">Transmembrane helix</keyword>
<sequence length="346" mass="36533">MQSIVALAFVGPKSIPSKNVPKELTGILNQGVQGSQRVDLLPFFNGSLASTNLNNQPVGINWLDDGGLTPLSNYLSGKTQSVGLFSSSNEYRLFGHFYTSFAHVFGCSLPPADPPTPGGSLNLAYAHKFMSLDFAEVAYFIDQLTRAAEFYGFSTADAQALNTRMNSMYNSRCALSVTFNPQQGPQLLSLCQDPSCPLAVPNSDCGPYANLTADGGASSNPSSTDSTTEPTSGSADPSVKGNDKLSAGAIAGAAIGSIVGVCLLAVALFFIQRRRNASLLKPQARRHWSGPESIDYLSPQSDKVNTFLPHSSHSPAELHSPKSPGPPVELSGETNGAESERISRAS</sequence>
<dbReference type="Proteomes" id="UP000091956">
    <property type="component" value="Unassembled WGS sequence"/>
</dbReference>
<keyword evidence="4" id="KW-1185">Reference proteome</keyword>
<organism evidence="3 4">
    <name type="scientific">Pseudogymnoascus verrucosus</name>
    <dbReference type="NCBI Taxonomy" id="342668"/>
    <lineage>
        <taxon>Eukaryota</taxon>
        <taxon>Fungi</taxon>
        <taxon>Dikarya</taxon>
        <taxon>Ascomycota</taxon>
        <taxon>Pezizomycotina</taxon>
        <taxon>Leotiomycetes</taxon>
        <taxon>Thelebolales</taxon>
        <taxon>Thelebolaceae</taxon>
        <taxon>Pseudogymnoascus</taxon>
    </lineage>
</organism>
<evidence type="ECO:0000313" key="4">
    <source>
        <dbReference type="Proteomes" id="UP000091956"/>
    </source>
</evidence>
<feature type="compositionally biased region" description="Low complexity" evidence="1">
    <location>
        <begin position="218"/>
        <end position="234"/>
    </location>
</feature>